<dbReference type="RefSeq" id="WP_286263858.1">
    <property type="nucleotide sequence ID" value="NZ_AP028056.1"/>
</dbReference>
<dbReference type="KEGG" id="broo:brsh051_16110"/>
<evidence type="ECO:0000256" key="1">
    <source>
        <dbReference type="SAM" id="MobiDB-lite"/>
    </source>
</evidence>
<organism evidence="2 3">
    <name type="scientific">Brooklawnia propionicigenes</name>
    <dbReference type="NCBI Taxonomy" id="3041175"/>
    <lineage>
        <taxon>Bacteria</taxon>
        <taxon>Bacillati</taxon>
        <taxon>Actinomycetota</taxon>
        <taxon>Actinomycetes</taxon>
        <taxon>Propionibacteriales</taxon>
        <taxon>Propionibacteriaceae</taxon>
        <taxon>Brooklawnia</taxon>
    </lineage>
</organism>
<gene>
    <name evidence="2" type="ORF">brsh051_16110</name>
</gene>
<proteinExistence type="predicted"/>
<dbReference type="Proteomes" id="UP001431656">
    <property type="component" value="Chromosome"/>
</dbReference>
<dbReference type="EMBL" id="AP028056">
    <property type="protein sequence ID" value="BEH02330.1"/>
    <property type="molecule type" value="Genomic_DNA"/>
</dbReference>
<reference evidence="2" key="1">
    <citation type="journal article" date="2024" name="Int. J. Syst. Evol. Microbiol.">
        <title>Brooklawnia propionicigenes sp. nov., a facultatively anaerobic, propionate-producing bacterium isolated from a methanogenic reactor treating waste from cattle farms.</title>
        <authorList>
            <person name="Akita Y."/>
            <person name="Ueki A."/>
            <person name="Tonouchi A."/>
            <person name="Sugawara Y."/>
            <person name="Honma S."/>
            <person name="Kaku N."/>
            <person name="Ueki K."/>
        </authorList>
    </citation>
    <scope>NUCLEOTIDE SEQUENCE</scope>
    <source>
        <strain evidence="2">SH051</strain>
    </source>
</reference>
<protein>
    <recommendedName>
        <fullName evidence="4">Helix-turn-helix domain-containing protein</fullName>
    </recommendedName>
</protein>
<feature type="region of interest" description="Disordered" evidence="1">
    <location>
        <begin position="82"/>
        <end position="106"/>
    </location>
</feature>
<evidence type="ECO:0000313" key="2">
    <source>
        <dbReference type="EMBL" id="BEH02330.1"/>
    </source>
</evidence>
<feature type="compositionally biased region" description="Basic and acidic residues" evidence="1">
    <location>
        <begin position="91"/>
        <end position="106"/>
    </location>
</feature>
<accession>A0AAN0KBY1</accession>
<evidence type="ECO:0000313" key="3">
    <source>
        <dbReference type="Proteomes" id="UP001431656"/>
    </source>
</evidence>
<dbReference type="AlphaFoldDB" id="A0AAN0KBY1"/>
<keyword evidence="3" id="KW-1185">Reference proteome</keyword>
<name>A0AAN0KBY1_9ACTN</name>
<evidence type="ECO:0008006" key="4">
    <source>
        <dbReference type="Google" id="ProtNLM"/>
    </source>
</evidence>
<sequence length="106" mass="11245">MEQRMAVAAVAEAAAGVERAQALLEATVVLAREAGATWAQIGDAAGMSRQSAHERWGCIPRRGCPRTDCGCPDHAVDACDCGHGPGRGRRRPVEVRLVEPTEADRP</sequence>